<accession>A0A388JVV7</accession>
<evidence type="ECO:0000313" key="3">
    <source>
        <dbReference type="Proteomes" id="UP000265515"/>
    </source>
</evidence>
<sequence>MNGCASDSRRQVVICMIPVVTDHLEGIMTALLLWTTSLWLHDDDNDGSGEREEEENDSGVEEGVEEGGGGGRGIRRRFRG</sequence>
<feature type="region of interest" description="Disordered" evidence="1">
    <location>
        <begin position="43"/>
        <end position="80"/>
    </location>
</feature>
<evidence type="ECO:0000313" key="2">
    <source>
        <dbReference type="EMBL" id="GBG61949.1"/>
    </source>
</evidence>
<organism evidence="2 3">
    <name type="scientific">Chara braunii</name>
    <name type="common">Braun's stonewort</name>
    <dbReference type="NCBI Taxonomy" id="69332"/>
    <lineage>
        <taxon>Eukaryota</taxon>
        <taxon>Viridiplantae</taxon>
        <taxon>Streptophyta</taxon>
        <taxon>Charophyceae</taxon>
        <taxon>Charales</taxon>
        <taxon>Characeae</taxon>
        <taxon>Chara</taxon>
    </lineage>
</organism>
<keyword evidence="3" id="KW-1185">Reference proteome</keyword>
<comment type="caution">
    <text evidence="2">The sequence shown here is derived from an EMBL/GenBank/DDBJ whole genome shotgun (WGS) entry which is preliminary data.</text>
</comment>
<dbReference type="Gramene" id="GBG61949">
    <property type="protein sequence ID" value="GBG61949"/>
    <property type="gene ID" value="CBR_g26112"/>
</dbReference>
<dbReference type="AlphaFoldDB" id="A0A388JVV7"/>
<feature type="compositionally biased region" description="Acidic residues" evidence="1">
    <location>
        <begin position="43"/>
        <end position="65"/>
    </location>
</feature>
<dbReference type="Proteomes" id="UP000265515">
    <property type="component" value="Unassembled WGS sequence"/>
</dbReference>
<reference evidence="2 3" key="1">
    <citation type="journal article" date="2018" name="Cell">
        <title>The Chara Genome: Secondary Complexity and Implications for Plant Terrestrialization.</title>
        <authorList>
            <person name="Nishiyama T."/>
            <person name="Sakayama H."/>
            <person name="Vries J.D."/>
            <person name="Buschmann H."/>
            <person name="Saint-Marcoux D."/>
            <person name="Ullrich K.K."/>
            <person name="Haas F.B."/>
            <person name="Vanderstraeten L."/>
            <person name="Becker D."/>
            <person name="Lang D."/>
            <person name="Vosolsobe S."/>
            <person name="Rombauts S."/>
            <person name="Wilhelmsson P.K.I."/>
            <person name="Janitza P."/>
            <person name="Kern R."/>
            <person name="Heyl A."/>
            <person name="Rumpler F."/>
            <person name="Villalobos L.I.A.C."/>
            <person name="Clay J.M."/>
            <person name="Skokan R."/>
            <person name="Toyoda A."/>
            <person name="Suzuki Y."/>
            <person name="Kagoshima H."/>
            <person name="Schijlen E."/>
            <person name="Tajeshwar N."/>
            <person name="Catarino B."/>
            <person name="Hetherington A.J."/>
            <person name="Saltykova A."/>
            <person name="Bonnot C."/>
            <person name="Breuninger H."/>
            <person name="Symeonidi A."/>
            <person name="Radhakrishnan G.V."/>
            <person name="Van Nieuwerburgh F."/>
            <person name="Deforce D."/>
            <person name="Chang C."/>
            <person name="Karol K.G."/>
            <person name="Hedrich R."/>
            <person name="Ulvskov P."/>
            <person name="Glockner G."/>
            <person name="Delwiche C.F."/>
            <person name="Petrasek J."/>
            <person name="Van de Peer Y."/>
            <person name="Friml J."/>
            <person name="Beilby M."/>
            <person name="Dolan L."/>
            <person name="Kohara Y."/>
            <person name="Sugano S."/>
            <person name="Fujiyama A."/>
            <person name="Delaux P.-M."/>
            <person name="Quint M."/>
            <person name="TheiBen G."/>
            <person name="Hagemann M."/>
            <person name="Harholt J."/>
            <person name="Dunand C."/>
            <person name="Zachgo S."/>
            <person name="Langdale J."/>
            <person name="Maumus F."/>
            <person name="Straeten D.V.D."/>
            <person name="Gould S.B."/>
            <person name="Rensing S.A."/>
        </authorList>
    </citation>
    <scope>NUCLEOTIDE SEQUENCE [LARGE SCALE GENOMIC DNA]</scope>
    <source>
        <strain evidence="2 3">S276</strain>
    </source>
</reference>
<evidence type="ECO:0000256" key="1">
    <source>
        <dbReference type="SAM" id="MobiDB-lite"/>
    </source>
</evidence>
<name>A0A388JVV7_CHABU</name>
<dbReference type="EMBL" id="BFEA01000024">
    <property type="protein sequence ID" value="GBG61949.1"/>
    <property type="molecule type" value="Genomic_DNA"/>
</dbReference>
<gene>
    <name evidence="2" type="ORF">CBR_g26112</name>
</gene>
<proteinExistence type="predicted"/>
<protein>
    <submittedName>
        <fullName evidence="2">Uncharacterized protein</fullName>
    </submittedName>
</protein>